<dbReference type="Gene3D" id="2.40.50.140">
    <property type="entry name" value="Nucleic acid-binding proteins"/>
    <property type="match status" value="1"/>
</dbReference>
<dbReference type="GO" id="GO:0003697">
    <property type="term" value="F:single-stranded DNA binding"/>
    <property type="evidence" value="ECO:0007669"/>
    <property type="project" value="TreeGrafter"/>
</dbReference>
<dbReference type="GO" id="GO:0005662">
    <property type="term" value="C:DNA replication factor A complex"/>
    <property type="evidence" value="ECO:0007669"/>
    <property type="project" value="TreeGrafter"/>
</dbReference>
<evidence type="ECO:0000313" key="5">
    <source>
        <dbReference type="Proteomes" id="UP000054107"/>
    </source>
</evidence>
<sequence length="249" mass="27717">MVETVHTKIQTEAFTISAAAANMSPPSSIATNNFSYETDAYKGKKVSANIRACIPLTIAQIKRRVKPADNRLLLEEQQSCVTYIIEDGTGSIEIKQWNSLGDNDLAQEVKPILQGAQPHDVYVKVFGRLQLFSDRISCVSHSIVCIEDCNEVSFHFLDALNAHLEMTTEKKRAAPPCPIHQIGRNNINSIVKRAIKVCGDEEAGSHISNIISHLNNMFTETEIFKSLDELADNGQIYSLNDDFIHLVNF</sequence>
<gene>
    <name evidence="4" type="primary">PARPA_08968.1 scaffold 35302</name>
</gene>
<dbReference type="Proteomes" id="UP000054107">
    <property type="component" value="Unassembled WGS sequence"/>
</dbReference>
<dbReference type="InterPro" id="IPR040260">
    <property type="entry name" value="RFA2-like"/>
</dbReference>
<dbReference type="GO" id="GO:0035861">
    <property type="term" value="C:site of double-strand break"/>
    <property type="evidence" value="ECO:0007669"/>
    <property type="project" value="TreeGrafter"/>
</dbReference>
<evidence type="ECO:0000313" key="4">
    <source>
        <dbReference type="EMBL" id="CEP14783.1"/>
    </source>
</evidence>
<proteinExistence type="predicted"/>
<name>A0A0B7NIL0_9FUNG</name>
<comment type="subcellular location">
    <subcellularLocation>
        <location evidence="1">Nucleus</location>
    </subcellularLocation>
</comment>
<evidence type="ECO:0000256" key="2">
    <source>
        <dbReference type="ARBA" id="ARBA00023125"/>
    </source>
</evidence>
<dbReference type="STRING" id="35722.A0A0B7NIL0"/>
<reference evidence="4 5" key="1">
    <citation type="submission" date="2014-09" db="EMBL/GenBank/DDBJ databases">
        <authorList>
            <person name="Ellenberger Sabrina"/>
        </authorList>
    </citation>
    <scope>NUCLEOTIDE SEQUENCE [LARGE SCALE GENOMIC DNA]</scope>
    <source>
        <strain evidence="4 5">CBS 412.66</strain>
    </source>
</reference>
<keyword evidence="5" id="KW-1185">Reference proteome</keyword>
<dbReference type="InterPro" id="IPR012340">
    <property type="entry name" value="NA-bd_OB-fold"/>
</dbReference>
<dbReference type="PANTHER" id="PTHR13989:SF16">
    <property type="entry name" value="REPLICATION PROTEIN A2"/>
    <property type="match status" value="1"/>
</dbReference>
<accession>A0A0B7NIL0</accession>
<dbReference type="InterPro" id="IPR036388">
    <property type="entry name" value="WH-like_DNA-bd_sf"/>
</dbReference>
<dbReference type="GO" id="GO:0006260">
    <property type="term" value="P:DNA replication"/>
    <property type="evidence" value="ECO:0007669"/>
    <property type="project" value="TreeGrafter"/>
</dbReference>
<dbReference type="Gene3D" id="1.10.10.10">
    <property type="entry name" value="Winged helix-like DNA-binding domain superfamily/Winged helix DNA-binding domain"/>
    <property type="match status" value="1"/>
</dbReference>
<evidence type="ECO:0000256" key="3">
    <source>
        <dbReference type="ARBA" id="ARBA00023242"/>
    </source>
</evidence>
<evidence type="ECO:0008006" key="6">
    <source>
        <dbReference type="Google" id="ProtNLM"/>
    </source>
</evidence>
<dbReference type="CDD" id="cd04478">
    <property type="entry name" value="RPA2_DBD_D"/>
    <property type="match status" value="1"/>
</dbReference>
<dbReference type="EMBL" id="LN731702">
    <property type="protein sequence ID" value="CEP14783.1"/>
    <property type="molecule type" value="Genomic_DNA"/>
</dbReference>
<dbReference type="SUPFAM" id="SSF50249">
    <property type="entry name" value="Nucleic acid-binding proteins"/>
    <property type="match status" value="1"/>
</dbReference>
<dbReference type="AlphaFoldDB" id="A0A0B7NIL0"/>
<dbReference type="OrthoDB" id="25571at2759"/>
<dbReference type="PANTHER" id="PTHR13989">
    <property type="entry name" value="REPLICATION PROTEIN A-RELATED"/>
    <property type="match status" value="1"/>
</dbReference>
<organism evidence="4 5">
    <name type="scientific">Parasitella parasitica</name>
    <dbReference type="NCBI Taxonomy" id="35722"/>
    <lineage>
        <taxon>Eukaryota</taxon>
        <taxon>Fungi</taxon>
        <taxon>Fungi incertae sedis</taxon>
        <taxon>Mucoromycota</taxon>
        <taxon>Mucoromycotina</taxon>
        <taxon>Mucoromycetes</taxon>
        <taxon>Mucorales</taxon>
        <taxon>Mucorineae</taxon>
        <taxon>Mucoraceae</taxon>
        <taxon>Parasitella</taxon>
    </lineage>
</organism>
<dbReference type="GO" id="GO:0000781">
    <property type="term" value="C:chromosome, telomeric region"/>
    <property type="evidence" value="ECO:0007669"/>
    <property type="project" value="TreeGrafter"/>
</dbReference>
<keyword evidence="3" id="KW-0539">Nucleus</keyword>
<protein>
    <recommendedName>
        <fullName evidence="6">Replication protein A C-terminal domain-containing protein</fullName>
    </recommendedName>
</protein>
<dbReference type="GO" id="GO:0000724">
    <property type="term" value="P:double-strand break repair via homologous recombination"/>
    <property type="evidence" value="ECO:0007669"/>
    <property type="project" value="TreeGrafter"/>
</dbReference>
<evidence type="ECO:0000256" key="1">
    <source>
        <dbReference type="ARBA" id="ARBA00004123"/>
    </source>
</evidence>
<keyword evidence="2" id="KW-0238">DNA-binding</keyword>
<dbReference type="GO" id="GO:0006289">
    <property type="term" value="P:nucleotide-excision repair"/>
    <property type="evidence" value="ECO:0007669"/>
    <property type="project" value="TreeGrafter"/>
</dbReference>